<keyword evidence="9 12" id="KW-0012">Acyltransferase</keyword>
<dbReference type="InterPro" id="IPR018357">
    <property type="entry name" value="Hexapep_transf_CS"/>
</dbReference>
<evidence type="ECO:0000256" key="4">
    <source>
        <dbReference type="ARBA" id="ARBA00018522"/>
    </source>
</evidence>
<evidence type="ECO:0000256" key="6">
    <source>
        <dbReference type="ARBA" id="ARBA00022679"/>
    </source>
</evidence>
<dbReference type="InterPro" id="IPR005881">
    <property type="entry name" value="Ser_O-AcTrfase"/>
</dbReference>
<keyword evidence="8" id="KW-0198">Cysteine biosynthesis</keyword>
<dbReference type="PROSITE" id="PS00101">
    <property type="entry name" value="HEXAPEP_TRANSFERASES"/>
    <property type="match status" value="1"/>
</dbReference>
<organism evidence="12 13">
    <name type="scientific">Gammaproteobacteria bacterium LSUCC0057</name>
    <dbReference type="NCBI Taxonomy" id="2559237"/>
    <lineage>
        <taxon>Bacteria</taxon>
        <taxon>Pseudomonadati</taxon>
        <taxon>Pseudomonadota</taxon>
        <taxon>Gammaproteobacteria</taxon>
        <taxon>Cellvibrionales</taxon>
        <taxon>Porticoccaceae</taxon>
        <taxon>SAR92 clade</taxon>
    </lineage>
</organism>
<sequence>MTVETPSVEQFLITLSAELELLQDPLLQPLVAHYRRCATPLQGLADYLSGLVASEQLAQPALAALLLEQYALRPLLLEQLVADSAAYIDRDPACQRWLEPLLFFKGFQALQLHRVAHVLYLDGRCELASLLQSRCSEVFAVDIHPAAVIGRGIMLDHATGLVIGETAVVGDDVSILHAVTLGGSGRRSGDRHPKVGSGVMIAAGAQLLGNIRIGDGAKIGAGSVVLNDVPAHVTVAGVPARIVGAPRASAPALSMDQQLEESE</sequence>
<evidence type="ECO:0000256" key="5">
    <source>
        <dbReference type="ARBA" id="ARBA00022605"/>
    </source>
</evidence>
<evidence type="ECO:0000259" key="11">
    <source>
        <dbReference type="SMART" id="SM00971"/>
    </source>
</evidence>
<dbReference type="Gene3D" id="1.10.3130.10">
    <property type="entry name" value="serine acetyltransferase, domain 1"/>
    <property type="match status" value="1"/>
</dbReference>
<accession>A0A4Y8UFU5</accession>
<dbReference type="GO" id="GO:0005737">
    <property type="term" value="C:cytoplasm"/>
    <property type="evidence" value="ECO:0007669"/>
    <property type="project" value="InterPro"/>
</dbReference>
<dbReference type="InterPro" id="IPR042122">
    <property type="entry name" value="Ser_AcTrfase_N_sf"/>
</dbReference>
<dbReference type="InterPro" id="IPR011004">
    <property type="entry name" value="Trimer_LpxA-like_sf"/>
</dbReference>
<keyword evidence="13" id="KW-1185">Reference proteome</keyword>
<gene>
    <name evidence="12" type="primary">cysE</name>
    <name evidence="12" type="ORF">E3W66_05370</name>
</gene>
<evidence type="ECO:0000256" key="3">
    <source>
        <dbReference type="ARBA" id="ARBA00013266"/>
    </source>
</evidence>
<dbReference type="AlphaFoldDB" id="A0A4Y8UFU5"/>
<comment type="caution">
    <text evidence="12">The sequence shown here is derived from an EMBL/GenBank/DDBJ whole genome shotgun (WGS) entry which is preliminary data.</text>
</comment>
<dbReference type="FunFam" id="2.160.10.10:FF:000002">
    <property type="entry name" value="Serine acetyltransferase"/>
    <property type="match status" value="1"/>
</dbReference>
<dbReference type="SMART" id="SM00971">
    <property type="entry name" value="SATase_N"/>
    <property type="match status" value="1"/>
</dbReference>
<dbReference type="EMBL" id="SPIA01000002">
    <property type="protein sequence ID" value="TFH67685.1"/>
    <property type="molecule type" value="Genomic_DNA"/>
</dbReference>
<dbReference type="CDD" id="cd03354">
    <property type="entry name" value="LbH_SAT"/>
    <property type="match status" value="1"/>
</dbReference>
<dbReference type="InterPro" id="IPR010493">
    <property type="entry name" value="Ser_AcTrfase_N"/>
</dbReference>
<dbReference type="EC" id="2.3.1.30" evidence="3"/>
<evidence type="ECO:0000256" key="9">
    <source>
        <dbReference type="ARBA" id="ARBA00023315"/>
    </source>
</evidence>
<comment type="pathway">
    <text evidence="1">Amino-acid biosynthesis; L-cysteine biosynthesis; L-cysteine from L-serine: step 1/2.</text>
</comment>
<reference evidence="12 13" key="1">
    <citation type="submission" date="2019-03" db="EMBL/GenBank/DDBJ databases">
        <title>Draft genome of Gammaproteobacteria bacterium LSUCC0057, a member of the SAR92 clade.</title>
        <authorList>
            <person name="Lanclos V.C."/>
            <person name="Doiron C."/>
            <person name="Henson M.W."/>
            <person name="Thrash J.C."/>
        </authorList>
    </citation>
    <scope>NUCLEOTIDE SEQUENCE [LARGE SCALE GENOMIC DNA]</scope>
    <source>
        <strain evidence="12 13">LSUCC0057</strain>
    </source>
</reference>
<evidence type="ECO:0000256" key="10">
    <source>
        <dbReference type="ARBA" id="ARBA00049486"/>
    </source>
</evidence>
<dbReference type="Pfam" id="PF00132">
    <property type="entry name" value="Hexapep"/>
    <property type="match status" value="1"/>
</dbReference>
<dbReference type="GO" id="GO:0009001">
    <property type="term" value="F:serine O-acetyltransferase activity"/>
    <property type="evidence" value="ECO:0007669"/>
    <property type="project" value="UniProtKB-EC"/>
</dbReference>
<dbReference type="OrthoDB" id="9801456at2"/>
<dbReference type="Gene3D" id="2.160.10.10">
    <property type="entry name" value="Hexapeptide repeat proteins"/>
    <property type="match status" value="1"/>
</dbReference>
<feature type="domain" description="Serine acetyltransferase N-terminal" evidence="11">
    <location>
        <begin position="13"/>
        <end position="112"/>
    </location>
</feature>
<dbReference type="SUPFAM" id="SSF51161">
    <property type="entry name" value="Trimeric LpxA-like enzymes"/>
    <property type="match status" value="1"/>
</dbReference>
<keyword evidence="5" id="KW-0028">Amino-acid biosynthesis</keyword>
<comment type="catalytic activity">
    <reaction evidence="10">
        <text>L-serine + acetyl-CoA = O-acetyl-L-serine + CoA</text>
        <dbReference type="Rhea" id="RHEA:24560"/>
        <dbReference type="ChEBI" id="CHEBI:33384"/>
        <dbReference type="ChEBI" id="CHEBI:57287"/>
        <dbReference type="ChEBI" id="CHEBI:57288"/>
        <dbReference type="ChEBI" id="CHEBI:58340"/>
        <dbReference type="EC" id="2.3.1.30"/>
    </reaction>
</comment>
<evidence type="ECO:0000256" key="1">
    <source>
        <dbReference type="ARBA" id="ARBA00004876"/>
    </source>
</evidence>
<name>A0A4Y8UFU5_9GAMM</name>
<dbReference type="InterPro" id="IPR001451">
    <property type="entry name" value="Hexapep"/>
</dbReference>
<dbReference type="NCBIfam" id="TIGR01172">
    <property type="entry name" value="cysE"/>
    <property type="match status" value="1"/>
</dbReference>
<dbReference type="Pfam" id="PF06426">
    <property type="entry name" value="SATase_N"/>
    <property type="match status" value="1"/>
</dbReference>
<keyword evidence="6 12" id="KW-0808">Transferase</keyword>
<evidence type="ECO:0000256" key="2">
    <source>
        <dbReference type="ARBA" id="ARBA00007274"/>
    </source>
</evidence>
<evidence type="ECO:0000256" key="7">
    <source>
        <dbReference type="ARBA" id="ARBA00022737"/>
    </source>
</evidence>
<dbReference type="NCBIfam" id="NF041874">
    <property type="entry name" value="EPS_EpsC"/>
    <property type="match status" value="1"/>
</dbReference>
<dbReference type="GO" id="GO:0006535">
    <property type="term" value="P:cysteine biosynthetic process from serine"/>
    <property type="evidence" value="ECO:0007669"/>
    <property type="project" value="InterPro"/>
</dbReference>
<evidence type="ECO:0000256" key="8">
    <source>
        <dbReference type="ARBA" id="ARBA00023192"/>
    </source>
</evidence>
<evidence type="ECO:0000313" key="13">
    <source>
        <dbReference type="Proteomes" id="UP000298133"/>
    </source>
</evidence>
<proteinExistence type="inferred from homology"/>
<dbReference type="Proteomes" id="UP000298133">
    <property type="component" value="Unassembled WGS sequence"/>
</dbReference>
<protein>
    <recommendedName>
        <fullName evidence="4">Serine acetyltransferase</fullName>
        <ecNumber evidence="3">2.3.1.30</ecNumber>
    </recommendedName>
</protein>
<keyword evidence="7" id="KW-0677">Repeat</keyword>
<dbReference type="PANTHER" id="PTHR42811">
    <property type="entry name" value="SERINE ACETYLTRANSFERASE"/>
    <property type="match status" value="1"/>
</dbReference>
<comment type="similarity">
    <text evidence="2">Belongs to the transferase hexapeptide repeat family.</text>
</comment>
<dbReference type="InterPro" id="IPR045304">
    <property type="entry name" value="LbH_SAT"/>
</dbReference>
<dbReference type="UniPathway" id="UPA00136">
    <property type="reaction ID" value="UER00199"/>
</dbReference>
<evidence type="ECO:0000313" key="12">
    <source>
        <dbReference type="EMBL" id="TFH67685.1"/>
    </source>
</evidence>
<dbReference type="InterPro" id="IPR053376">
    <property type="entry name" value="Serine_acetyltransferase"/>
</dbReference>